<name>A0A2M8EPX8_9BACT</name>
<evidence type="ECO:0008006" key="6">
    <source>
        <dbReference type="Google" id="ProtNLM"/>
    </source>
</evidence>
<dbReference type="AlphaFoldDB" id="A0A2M8EPX8"/>
<evidence type="ECO:0000256" key="2">
    <source>
        <dbReference type="ARBA" id="ARBA00022840"/>
    </source>
</evidence>
<gene>
    <name evidence="4" type="ORF">CO057_01040</name>
</gene>
<feature type="non-terminal residue" evidence="4">
    <location>
        <position position="1"/>
    </location>
</feature>
<dbReference type="GO" id="GO:0043138">
    <property type="term" value="F:3'-5' DNA helicase activity"/>
    <property type="evidence" value="ECO:0007669"/>
    <property type="project" value="TreeGrafter"/>
</dbReference>
<evidence type="ECO:0000313" key="4">
    <source>
        <dbReference type="EMBL" id="PJC24803.1"/>
    </source>
</evidence>
<dbReference type="GO" id="GO:0005524">
    <property type="term" value="F:ATP binding"/>
    <property type="evidence" value="ECO:0007669"/>
    <property type="project" value="UniProtKB-KW"/>
</dbReference>
<evidence type="ECO:0000313" key="5">
    <source>
        <dbReference type="Proteomes" id="UP000230251"/>
    </source>
</evidence>
<reference evidence="5" key="1">
    <citation type="submission" date="2017-09" db="EMBL/GenBank/DDBJ databases">
        <title>Depth-based differentiation of microbial function through sediment-hosted aquifers and enrichment of novel symbionts in the deep terrestrial subsurface.</title>
        <authorList>
            <person name="Probst A.J."/>
            <person name="Ladd B."/>
            <person name="Jarett J.K."/>
            <person name="Geller-Mcgrath D.E."/>
            <person name="Sieber C.M.K."/>
            <person name="Emerson J.B."/>
            <person name="Anantharaman K."/>
            <person name="Thomas B.C."/>
            <person name="Malmstrom R."/>
            <person name="Stieglmeier M."/>
            <person name="Klingl A."/>
            <person name="Woyke T."/>
            <person name="Ryan C.M."/>
            <person name="Banfield J.F."/>
        </authorList>
    </citation>
    <scope>NUCLEOTIDE SEQUENCE [LARGE SCALE GENOMIC DNA]</scope>
</reference>
<proteinExistence type="predicted"/>
<dbReference type="GO" id="GO:0006270">
    <property type="term" value="P:DNA replication initiation"/>
    <property type="evidence" value="ECO:0007669"/>
    <property type="project" value="TreeGrafter"/>
</dbReference>
<dbReference type="GO" id="GO:0006310">
    <property type="term" value="P:DNA recombination"/>
    <property type="evidence" value="ECO:0007669"/>
    <property type="project" value="TreeGrafter"/>
</dbReference>
<comment type="caution">
    <text evidence="4">The sequence shown here is derived from an EMBL/GenBank/DDBJ whole genome shotgun (WGS) entry which is preliminary data.</text>
</comment>
<protein>
    <recommendedName>
        <fullName evidence="6">PriA DNA helicase Cys-rich region (CRR) domain-containing protein</fullName>
    </recommendedName>
</protein>
<dbReference type="EMBL" id="PFSI01000018">
    <property type="protein sequence ID" value="PJC24803.1"/>
    <property type="molecule type" value="Genomic_DNA"/>
</dbReference>
<keyword evidence="3" id="KW-0238">DNA-binding</keyword>
<dbReference type="GO" id="GO:0003677">
    <property type="term" value="F:DNA binding"/>
    <property type="evidence" value="ECO:0007669"/>
    <property type="project" value="UniProtKB-KW"/>
</dbReference>
<organism evidence="4 5">
    <name type="scientific">Candidatus Uhrbacteria bacterium CG_4_9_14_0_2_um_filter_41_50</name>
    <dbReference type="NCBI Taxonomy" id="1975031"/>
    <lineage>
        <taxon>Bacteria</taxon>
        <taxon>Candidatus Uhriibacteriota</taxon>
    </lineage>
</organism>
<keyword evidence="1" id="KW-0547">Nucleotide-binding</keyword>
<dbReference type="PANTHER" id="PTHR30580:SF0">
    <property type="entry name" value="PRIMOSOMAL PROTEIN N"/>
    <property type="match status" value="1"/>
</dbReference>
<evidence type="ECO:0000256" key="1">
    <source>
        <dbReference type="ARBA" id="ARBA00022741"/>
    </source>
</evidence>
<dbReference type="PANTHER" id="PTHR30580">
    <property type="entry name" value="PRIMOSOMAL PROTEIN N"/>
    <property type="match status" value="1"/>
</dbReference>
<dbReference type="Proteomes" id="UP000230251">
    <property type="component" value="Unassembled WGS sequence"/>
</dbReference>
<evidence type="ECO:0000256" key="3">
    <source>
        <dbReference type="ARBA" id="ARBA00023125"/>
    </source>
</evidence>
<dbReference type="GO" id="GO:0006302">
    <property type="term" value="P:double-strand break repair"/>
    <property type="evidence" value="ECO:0007669"/>
    <property type="project" value="TreeGrafter"/>
</dbReference>
<sequence length="268" mass="30186">EYSGIPLISDTLKNKISEVLKTNKQTLLVYNQKGVAKRLQCSVCRHIPFCGTCGANPVVRTSDLLCPVCKTEMWIPKKCPACGDDKLKPRGVGNKKIKTELQKAFPGKSISIVDKQNIENLNADILIVTEYFFQAIHYPFMKNKFGLVADICIDLGLGGGYDSSEITAMKLNRLLAIAKQQKADCIIQTWIPEEIKKMMNLKRFLDSELDIRSKYRLFPAFEAITMRAPGKNFEDVIRSSVVNITEKIALTTIENSCIIDTELRNYDI</sequence>
<keyword evidence="2" id="KW-0067">ATP-binding</keyword>
<accession>A0A2M8EPX8</accession>